<dbReference type="AlphaFoldDB" id="A0AA42C7U4"/>
<dbReference type="GO" id="GO:0006013">
    <property type="term" value="P:mannose metabolic process"/>
    <property type="evidence" value="ECO:0007669"/>
    <property type="project" value="InterPro"/>
</dbReference>
<feature type="chain" id="PRO_5041286244" evidence="1">
    <location>
        <begin position="20"/>
        <end position="282"/>
    </location>
</feature>
<comment type="caution">
    <text evidence="3">The sequence shown here is derived from an EMBL/GenBank/DDBJ whole genome shotgun (WGS) entry which is preliminary data.</text>
</comment>
<dbReference type="Pfam" id="PF01074">
    <property type="entry name" value="Glyco_hydro_38N"/>
    <property type="match status" value="1"/>
</dbReference>
<organism evidence="3 4">
    <name type="scientific">Gaoshiqia sediminis</name>
    <dbReference type="NCBI Taxonomy" id="2986998"/>
    <lineage>
        <taxon>Bacteria</taxon>
        <taxon>Pseudomonadati</taxon>
        <taxon>Bacteroidota</taxon>
        <taxon>Bacteroidia</taxon>
        <taxon>Marinilabiliales</taxon>
        <taxon>Prolixibacteraceae</taxon>
        <taxon>Gaoshiqia</taxon>
    </lineage>
</organism>
<dbReference type="GO" id="GO:0009313">
    <property type="term" value="P:oligosaccharide catabolic process"/>
    <property type="evidence" value="ECO:0007669"/>
    <property type="project" value="TreeGrafter"/>
</dbReference>
<reference evidence="3" key="1">
    <citation type="submission" date="2022-10" db="EMBL/GenBank/DDBJ databases">
        <title>Gaoshiqiia sediminis gen. nov., sp. nov., isolated from coastal sediment.</title>
        <authorList>
            <person name="Yu W.X."/>
            <person name="Mu D.S."/>
            <person name="Du J.Z."/>
            <person name="Liang Y.Q."/>
        </authorList>
    </citation>
    <scope>NUCLEOTIDE SEQUENCE</scope>
    <source>
        <strain evidence="3">A06</strain>
    </source>
</reference>
<sequence>MKIKSILMLAFLLPVYLMAQPLEKQKEFDLTRDRVLYTVGYSHLDTEWRWDYTASIDEYIKNTMEENFLLFEKYPDYVINFTGSRRYKMMKEYYPAEYRKVKEYVKQGRWHVSGSSVDEGEVNASSSESLIRQVLYGNDYFRKEFGKESFDYMLPDCFGFLANVPSVWHHCGLLGFSTQKLTWGSAVGIPFNVGVWNGPDGKGVIAALNATRYTGDIDKRLDKSEVFSERLNDNLERCGYAFDYRYYGVGDKGGAPRETDVRHAVESLDNPDSKFQVVLSSS</sequence>
<evidence type="ECO:0000313" key="4">
    <source>
        <dbReference type="Proteomes" id="UP001163821"/>
    </source>
</evidence>
<gene>
    <name evidence="3" type="ORF">N2K84_14340</name>
</gene>
<feature type="signal peptide" evidence="1">
    <location>
        <begin position="1"/>
        <end position="19"/>
    </location>
</feature>
<evidence type="ECO:0000256" key="1">
    <source>
        <dbReference type="SAM" id="SignalP"/>
    </source>
</evidence>
<protein>
    <submittedName>
        <fullName evidence="3">Alpha-mannosidase</fullName>
    </submittedName>
</protein>
<dbReference type="Proteomes" id="UP001163821">
    <property type="component" value="Unassembled WGS sequence"/>
</dbReference>
<dbReference type="SUPFAM" id="SSF88713">
    <property type="entry name" value="Glycoside hydrolase/deacetylase"/>
    <property type="match status" value="1"/>
</dbReference>
<keyword evidence="4" id="KW-1185">Reference proteome</keyword>
<feature type="non-terminal residue" evidence="3">
    <location>
        <position position="282"/>
    </location>
</feature>
<dbReference type="PANTHER" id="PTHR46017">
    <property type="entry name" value="ALPHA-MANNOSIDASE 2C1"/>
    <property type="match status" value="1"/>
</dbReference>
<dbReference type="Gene3D" id="3.20.110.10">
    <property type="entry name" value="Glycoside hydrolase 38, N terminal domain"/>
    <property type="match status" value="1"/>
</dbReference>
<dbReference type="GO" id="GO:0004559">
    <property type="term" value="F:alpha-mannosidase activity"/>
    <property type="evidence" value="ECO:0007669"/>
    <property type="project" value="InterPro"/>
</dbReference>
<dbReference type="EMBL" id="JAPAAF010000025">
    <property type="protein sequence ID" value="MCW0483919.1"/>
    <property type="molecule type" value="Genomic_DNA"/>
</dbReference>
<feature type="domain" description="Glycoside hydrolase family 38 N-terminal" evidence="2">
    <location>
        <begin position="37"/>
        <end position="263"/>
    </location>
</feature>
<dbReference type="InterPro" id="IPR011330">
    <property type="entry name" value="Glyco_hydro/deAcase_b/a-brl"/>
</dbReference>
<proteinExistence type="predicted"/>
<name>A0AA42C7U4_9BACT</name>
<accession>A0AA42C7U4</accession>
<evidence type="ECO:0000313" key="3">
    <source>
        <dbReference type="EMBL" id="MCW0483919.1"/>
    </source>
</evidence>
<keyword evidence="1" id="KW-0732">Signal</keyword>
<dbReference type="InterPro" id="IPR000602">
    <property type="entry name" value="Glyco_hydro_38_N"/>
</dbReference>
<dbReference type="InterPro" id="IPR027291">
    <property type="entry name" value="Glyco_hydro_38_N_sf"/>
</dbReference>
<dbReference type="PANTHER" id="PTHR46017:SF1">
    <property type="entry name" value="ALPHA-MANNOSIDASE 2C1"/>
    <property type="match status" value="1"/>
</dbReference>
<evidence type="ECO:0000259" key="2">
    <source>
        <dbReference type="Pfam" id="PF01074"/>
    </source>
</evidence>